<organism evidence="3 4">
    <name type="scientific">Amphritea japonica ATCC BAA-1530</name>
    <dbReference type="NCBI Taxonomy" id="1278309"/>
    <lineage>
        <taxon>Bacteria</taxon>
        <taxon>Pseudomonadati</taxon>
        <taxon>Pseudomonadota</taxon>
        <taxon>Gammaproteobacteria</taxon>
        <taxon>Oceanospirillales</taxon>
        <taxon>Oceanospirillaceae</taxon>
        <taxon>Amphritea</taxon>
    </lineage>
</organism>
<dbReference type="OrthoDB" id="5877096at2"/>
<dbReference type="PANTHER" id="PTHR46268:SF6">
    <property type="entry name" value="UNIVERSAL STRESS PROTEIN UP12"/>
    <property type="match status" value="1"/>
</dbReference>
<dbReference type="CDD" id="cd00293">
    <property type="entry name" value="USP-like"/>
    <property type="match status" value="1"/>
</dbReference>
<dbReference type="AlphaFoldDB" id="A0A7R6SU62"/>
<dbReference type="Pfam" id="PF00582">
    <property type="entry name" value="Usp"/>
    <property type="match status" value="1"/>
</dbReference>
<sequence length="131" mass="14264">MNNIVVATNFSPLSEKLIDLARVLSSTVYLLHVVLPNEDISYRDKKEIGQEFAEESSALNQQAQQFRDQGIETHALLLEGIATVAILEEADRLNADLIVLGGAGQSSSTLLGDDLVHKVVKQSQRAVLVLP</sequence>
<dbReference type="KEGG" id="ajp:AMJAP_2776"/>
<dbReference type="InterPro" id="IPR006016">
    <property type="entry name" value="UspA"/>
</dbReference>
<reference evidence="3 4" key="1">
    <citation type="journal article" date="2008" name="Int. J. Syst. Evol. Microbiol.">
        <title>Amphritea japonica sp. nov. and Amphritea balenae sp. nov., isolated from the sediment adjacent to sperm whale carcasses off Kagoshima, Japan.</title>
        <authorList>
            <person name="Miyazaki M."/>
            <person name="Nogi Y."/>
            <person name="Fujiwara Y."/>
            <person name="Kawato M."/>
            <person name="Nagahama T."/>
            <person name="Kubokawa K."/>
            <person name="Horikoshi K."/>
        </authorList>
    </citation>
    <scope>NUCLEOTIDE SEQUENCE [LARGE SCALE GENOMIC DNA]</scope>
    <source>
        <strain evidence="3 4">ATCC BAA-1530</strain>
    </source>
</reference>
<gene>
    <name evidence="3" type="ORF">AMJAP_2776</name>
</gene>
<dbReference type="EMBL" id="AP014545">
    <property type="protein sequence ID" value="BBB27362.1"/>
    <property type="molecule type" value="Genomic_DNA"/>
</dbReference>
<dbReference type="SUPFAM" id="SSF52402">
    <property type="entry name" value="Adenine nucleotide alpha hydrolases-like"/>
    <property type="match status" value="1"/>
</dbReference>
<dbReference type="Gene3D" id="3.40.50.620">
    <property type="entry name" value="HUPs"/>
    <property type="match status" value="1"/>
</dbReference>
<proteinExistence type="inferred from homology"/>
<protein>
    <submittedName>
        <fullName evidence="3">Universal stress protein</fullName>
    </submittedName>
</protein>
<dbReference type="InterPro" id="IPR014729">
    <property type="entry name" value="Rossmann-like_a/b/a_fold"/>
</dbReference>
<dbReference type="Proteomes" id="UP000595663">
    <property type="component" value="Chromosome"/>
</dbReference>
<dbReference type="RefSeq" id="WP_019623261.1">
    <property type="nucleotide sequence ID" value="NZ_AP014545.1"/>
</dbReference>
<evidence type="ECO:0000313" key="3">
    <source>
        <dbReference type="EMBL" id="BBB27362.1"/>
    </source>
</evidence>
<name>A0A7R6SU62_9GAMM</name>
<accession>A0A7R6SU62</accession>
<keyword evidence="4" id="KW-1185">Reference proteome</keyword>
<dbReference type="InterPro" id="IPR006015">
    <property type="entry name" value="Universal_stress_UspA"/>
</dbReference>
<evidence type="ECO:0000256" key="1">
    <source>
        <dbReference type="ARBA" id="ARBA00008791"/>
    </source>
</evidence>
<dbReference type="PRINTS" id="PR01438">
    <property type="entry name" value="UNVRSLSTRESS"/>
</dbReference>
<evidence type="ECO:0000259" key="2">
    <source>
        <dbReference type="Pfam" id="PF00582"/>
    </source>
</evidence>
<dbReference type="PANTHER" id="PTHR46268">
    <property type="entry name" value="STRESS RESPONSE PROTEIN NHAX"/>
    <property type="match status" value="1"/>
</dbReference>
<evidence type="ECO:0000313" key="4">
    <source>
        <dbReference type="Proteomes" id="UP000595663"/>
    </source>
</evidence>
<comment type="similarity">
    <text evidence="1">Belongs to the universal stress protein A family.</text>
</comment>
<feature type="domain" description="UspA" evidence="2">
    <location>
        <begin position="2"/>
        <end position="131"/>
    </location>
</feature>